<evidence type="ECO:0000313" key="2">
    <source>
        <dbReference type="EMBL" id="TVU23819.1"/>
    </source>
</evidence>
<evidence type="ECO:0000313" key="3">
    <source>
        <dbReference type="Proteomes" id="UP000324897"/>
    </source>
</evidence>
<evidence type="ECO:0000256" key="1">
    <source>
        <dbReference type="SAM" id="MobiDB-lite"/>
    </source>
</evidence>
<accession>A0A5J9UJ56</accession>
<protein>
    <submittedName>
        <fullName evidence="2">Uncharacterized protein</fullName>
    </submittedName>
</protein>
<dbReference type="AlphaFoldDB" id="A0A5J9UJ56"/>
<sequence length="374" mass="42397">MAGSYSRVHEGEFESRTTPLQEGEDDEEATVVMADLCRLKESLLDAMERMFDKYLPVVRGSSPQQHHDGCVVHVGQHHGGGFGHGVCPPMHFDDQRIQFDIEYDTHFDWQSMGDPIYDVYPEDTLILDFGMEQNEQRQVSSVVDSFDAAPSSLEGLIIAENYDDCRTRADQVNVQQNPSVNESHIAILSDCKENVDFLTESFTFKLDEKAEKAALKNEHHLPIQPLFHDDSKGKNSEVQHIALKKSSRNKGIVNHAILDDKFKHLALLEEHKQAITTTNWNIWLTLLNRSESRSTPFQEGEDDVNITAKQVHPRLQDLESRTTPFQEGEDDEDIPTNITRHGSVAPSHEPTTNLVEIAISKGEAWDWWNMAPKA</sequence>
<dbReference type="Gramene" id="TVU23819">
    <property type="protein sequence ID" value="TVU23819"/>
    <property type="gene ID" value="EJB05_26202"/>
</dbReference>
<comment type="caution">
    <text evidence="2">The sequence shown here is derived from an EMBL/GenBank/DDBJ whole genome shotgun (WGS) entry which is preliminary data.</text>
</comment>
<proteinExistence type="predicted"/>
<reference evidence="2 3" key="1">
    <citation type="journal article" date="2019" name="Sci. Rep.">
        <title>A high-quality genome of Eragrostis curvula grass provides insights into Poaceae evolution and supports new strategies to enhance forage quality.</title>
        <authorList>
            <person name="Carballo J."/>
            <person name="Santos B.A.C.M."/>
            <person name="Zappacosta D."/>
            <person name="Garbus I."/>
            <person name="Selva J.P."/>
            <person name="Gallo C.A."/>
            <person name="Diaz A."/>
            <person name="Albertini E."/>
            <person name="Caccamo M."/>
            <person name="Echenique V."/>
        </authorList>
    </citation>
    <scope>NUCLEOTIDE SEQUENCE [LARGE SCALE GENOMIC DNA]</scope>
    <source>
        <strain evidence="3">cv. Victoria</strain>
        <tissue evidence="2">Leaf</tissue>
    </source>
</reference>
<dbReference type="EMBL" id="RWGY01000013">
    <property type="protein sequence ID" value="TVU23819.1"/>
    <property type="molecule type" value="Genomic_DNA"/>
</dbReference>
<name>A0A5J9UJ56_9POAL</name>
<dbReference type="Proteomes" id="UP000324897">
    <property type="component" value="Chromosome 2"/>
</dbReference>
<feature type="region of interest" description="Disordered" evidence="1">
    <location>
        <begin position="1"/>
        <end position="27"/>
    </location>
</feature>
<organism evidence="2 3">
    <name type="scientific">Eragrostis curvula</name>
    <name type="common">weeping love grass</name>
    <dbReference type="NCBI Taxonomy" id="38414"/>
    <lineage>
        <taxon>Eukaryota</taxon>
        <taxon>Viridiplantae</taxon>
        <taxon>Streptophyta</taxon>
        <taxon>Embryophyta</taxon>
        <taxon>Tracheophyta</taxon>
        <taxon>Spermatophyta</taxon>
        <taxon>Magnoliopsida</taxon>
        <taxon>Liliopsida</taxon>
        <taxon>Poales</taxon>
        <taxon>Poaceae</taxon>
        <taxon>PACMAD clade</taxon>
        <taxon>Chloridoideae</taxon>
        <taxon>Eragrostideae</taxon>
        <taxon>Eragrostidinae</taxon>
        <taxon>Eragrostis</taxon>
    </lineage>
</organism>
<gene>
    <name evidence="2" type="ORF">EJB05_26202</name>
</gene>
<feature type="region of interest" description="Disordered" evidence="1">
    <location>
        <begin position="319"/>
        <end position="349"/>
    </location>
</feature>
<feature type="non-terminal residue" evidence="2">
    <location>
        <position position="1"/>
    </location>
</feature>
<keyword evidence="3" id="KW-1185">Reference proteome</keyword>